<sequence>MEPRSSAAAVATLHCWPRWRIPQNYRRPHHSARSSQSPHRAPRPSHRAIAPPPPRCLLHRGRPWHRRRCPQNGVQMGWGKGGAFGDGKEGETAVAAGDNGEGGIANVQSCDMKDRFPPRAAATVYRLHRSTAMPCGIRSNLQLCHAESGCRCSPGLEMYRENGNGTGISYYPMRWTCNQIKCPIMRRKKWPGQPRSRPTCLQSAAKWKLEQPDVSESMHCLNHELASSSLIRSLPSTQMDLQSNQMPYHEKEEVAWPAEVATDVLAISGKFSYTLASAGMVLLLAFTTYQLGFPFGLKTVKMTSIILSKRILYVHDN</sequence>
<feature type="transmembrane region" description="Helical" evidence="2">
    <location>
        <begin position="271"/>
        <end position="292"/>
    </location>
</feature>
<keyword evidence="2" id="KW-1133">Transmembrane helix</keyword>
<reference evidence="3" key="1">
    <citation type="submission" date="2015-04" db="UniProtKB">
        <authorList>
            <consortium name="EnsemblPlants"/>
        </authorList>
    </citation>
    <scope>IDENTIFICATION</scope>
</reference>
<feature type="region of interest" description="Disordered" evidence="1">
    <location>
        <begin position="26"/>
        <end position="56"/>
    </location>
</feature>
<proteinExistence type="predicted"/>
<evidence type="ECO:0000256" key="2">
    <source>
        <dbReference type="SAM" id="Phobius"/>
    </source>
</evidence>
<keyword evidence="4" id="KW-1185">Reference proteome</keyword>
<dbReference type="AlphaFoldDB" id="A0A0E0E1C3"/>
<evidence type="ECO:0000313" key="3">
    <source>
        <dbReference type="EnsemblPlants" id="OMERI06G14630.1"/>
    </source>
</evidence>
<protein>
    <submittedName>
        <fullName evidence="3">Uncharacterized protein</fullName>
    </submittedName>
</protein>
<keyword evidence="2" id="KW-0472">Membrane</keyword>
<keyword evidence="2" id="KW-0812">Transmembrane</keyword>
<reference evidence="3" key="2">
    <citation type="submission" date="2018-05" db="EMBL/GenBank/DDBJ databases">
        <title>OmerRS3 (Oryza meridionalis Reference Sequence Version 3).</title>
        <authorList>
            <person name="Zhang J."/>
            <person name="Kudrna D."/>
            <person name="Lee S."/>
            <person name="Talag J."/>
            <person name="Welchert J."/>
            <person name="Wing R.A."/>
        </authorList>
    </citation>
    <scope>NUCLEOTIDE SEQUENCE [LARGE SCALE GENOMIC DNA]</scope>
    <source>
        <strain evidence="3">cv. OR44</strain>
    </source>
</reference>
<accession>A0A0E0E1C3</accession>
<dbReference type="Gramene" id="OMERI06G14630.1">
    <property type="protein sequence ID" value="OMERI06G14630.1"/>
    <property type="gene ID" value="OMERI06G14630"/>
</dbReference>
<evidence type="ECO:0000256" key="1">
    <source>
        <dbReference type="SAM" id="MobiDB-lite"/>
    </source>
</evidence>
<organism evidence="3">
    <name type="scientific">Oryza meridionalis</name>
    <dbReference type="NCBI Taxonomy" id="40149"/>
    <lineage>
        <taxon>Eukaryota</taxon>
        <taxon>Viridiplantae</taxon>
        <taxon>Streptophyta</taxon>
        <taxon>Embryophyta</taxon>
        <taxon>Tracheophyta</taxon>
        <taxon>Spermatophyta</taxon>
        <taxon>Magnoliopsida</taxon>
        <taxon>Liliopsida</taxon>
        <taxon>Poales</taxon>
        <taxon>Poaceae</taxon>
        <taxon>BOP clade</taxon>
        <taxon>Oryzoideae</taxon>
        <taxon>Oryzeae</taxon>
        <taxon>Oryzinae</taxon>
        <taxon>Oryza</taxon>
    </lineage>
</organism>
<name>A0A0E0E1C3_9ORYZ</name>
<dbReference type="Proteomes" id="UP000008021">
    <property type="component" value="Chromosome 6"/>
</dbReference>
<evidence type="ECO:0000313" key="4">
    <source>
        <dbReference type="Proteomes" id="UP000008021"/>
    </source>
</evidence>
<dbReference type="HOGENOM" id="CLU_1095743_0_0_1"/>
<dbReference type="EnsemblPlants" id="OMERI06G14630.1">
    <property type="protein sequence ID" value="OMERI06G14630.1"/>
    <property type="gene ID" value="OMERI06G14630"/>
</dbReference>